<organism evidence="2 3">
    <name type="scientific">Pedobacter helvus</name>
    <dbReference type="NCBI Taxonomy" id="2563444"/>
    <lineage>
        <taxon>Bacteria</taxon>
        <taxon>Pseudomonadati</taxon>
        <taxon>Bacteroidota</taxon>
        <taxon>Sphingobacteriia</taxon>
        <taxon>Sphingobacteriales</taxon>
        <taxon>Sphingobacteriaceae</taxon>
        <taxon>Pedobacter</taxon>
    </lineage>
</organism>
<accession>A0ABW9JN32</accession>
<dbReference type="Gene3D" id="3.40.50.150">
    <property type="entry name" value="Vaccinia Virus protein VP39"/>
    <property type="match status" value="1"/>
</dbReference>
<evidence type="ECO:0000313" key="3">
    <source>
        <dbReference type="Proteomes" id="UP001517367"/>
    </source>
</evidence>
<dbReference type="EMBL" id="SRMP02000045">
    <property type="protein sequence ID" value="MFN0293158.1"/>
    <property type="molecule type" value="Genomic_DNA"/>
</dbReference>
<dbReference type="InterPro" id="IPR029063">
    <property type="entry name" value="SAM-dependent_MTases_sf"/>
</dbReference>
<keyword evidence="3" id="KW-1185">Reference proteome</keyword>
<dbReference type="GO" id="GO:0008168">
    <property type="term" value="F:methyltransferase activity"/>
    <property type="evidence" value="ECO:0007669"/>
    <property type="project" value="UniProtKB-KW"/>
</dbReference>
<sequence>MFYQIKQYLRRYISKKIWNQRGVFPYYGQKVFFPKNSLIFNRAIEENVYEKENVILMKQLMQDETTVLDLGANIGLMAIPLLALNPSIKIVSVEPSPNSYPYLAKTHQSSSFKDRWQLINKAVADQEGEMEFQLAKPEEAAYEGLRNTARVNFTHSTKVACTTTDQLWHNLGKPQVSVIKIDVEGADLLALKGALACIQQCKPHILMEWSKKNIGAYQLSNRHLLSFSQQIGYQIYALPYFTKCTDINELDLLYQLTENFLLSPTTAPLTSSVRDEIR</sequence>
<dbReference type="InterPro" id="IPR006342">
    <property type="entry name" value="FkbM_mtfrase"/>
</dbReference>
<dbReference type="PANTHER" id="PTHR34203:SF15">
    <property type="entry name" value="SLL1173 PROTEIN"/>
    <property type="match status" value="1"/>
</dbReference>
<keyword evidence="2" id="KW-0808">Transferase</keyword>
<comment type="caution">
    <text evidence="2">The sequence shown here is derived from an EMBL/GenBank/DDBJ whole genome shotgun (WGS) entry which is preliminary data.</text>
</comment>
<dbReference type="RefSeq" id="WP_138728846.1">
    <property type="nucleotide sequence ID" value="NZ_SRMP02000045.1"/>
</dbReference>
<dbReference type="InterPro" id="IPR052514">
    <property type="entry name" value="SAM-dependent_MTase"/>
</dbReference>
<name>A0ABW9JN32_9SPHI</name>
<dbReference type="GO" id="GO:0032259">
    <property type="term" value="P:methylation"/>
    <property type="evidence" value="ECO:0007669"/>
    <property type="project" value="UniProtKB-KW"/>
</dbReference>
<protein>
    <submittedName>
        <fullName evidence="2">FkbM family methyltransferase</fullName>
    </submittedName>
</protein>
<evidence type="ECO:0000313" key="2">
    <source>
        <dbReference type="EMBL" id="MFN0293158.1"/>
    </source>
</evidence>
<proteinExistence type="predicted"/>
<dbReference type="PANTHER" id="PTHR34203">
    <property type="entry name" value="METHYLTRANSFERASE, FKBM FAMILY PROTEIN"/>
    <property type="match status" value="1"/>
</dbReference>
<dbReference type="SUPFAM" id="SSF53335">
    <property type="entry name" value="S-adenosyl-L-methionine-dependent methyltransferases"/>
    <property type="match status" value="1"/>
</dbReference>
<dbReference type="NCBIfam" id="TIGR01444">
    <property type="entry name" value="fkbM_fam"/>
    <property type="match status" value="1"/>
</dbReference>
<evidence type="ECO:0000259" key="1">
    <source>
        <dbReference type="Pfam" id="PF05050"/>
    </source>
</evidence>
<reference evidence="2 3" key="1">
    <citation type="submission" date="2024-12" db="EMBL/GenBank/DDBJ databases">
        <authorList>
            <person name="Hu S."/>
        </authorList>
    </citation>
    <scope>NUCLEOTIDE SEQUENCE [LARGE SCALE GENOMIC DNA]</scope>
    <source>
        <strain evidence="2 3">P-25</strain>
    </source>
</reference>
<feature type="domain" description="Methyltransferase FkbM" evidence="1">
    <location>
        <begin position="69"/>
        <end position="234"/>
    </location>
</feature>
<dbReference type="Proteomes" id="UP001517367">
    <property type="component" value="Unassembled WGS sequence"/>
</dbReference>
<keyword evidence="2" id="KW-0489">Methyltransferase</keyword>
<gene>
    <name evidence="2" type="ORF">E5L68_017330</name>
</gene>
<dbReference type="Pfam" id="PF05050">
    <property type="entry name" value="Methyltransf_21"/>
    <property type="match status" value="1"/>
</dbReference>